<evidence type="ECO:0000313" key="4">
    <source>
        <dbReference type="Proteomes" id="UP000199149"/>
    </source>
</evidence>
<dbReference type="AlphaFoldDB" id="A0A1I5AVS1"/>
<dbReference type="InterPro" id="IPR011856">
    <property type="entry name" value="tRNA_endonuc-like_dom_sf"/>
</dbReference>
<keyword evidence="3" id="KW-0255">Endonuclease</keyword>
<evidence type="ECO:0000256" key="2">
    <source>
        <dbReference type="HAMAP-Rule" id="MF_00048"/>
    </source>
</evidence>
<dbReference type="RefSeq" id="WP_092910272.1">
    <property type="nucleotide sequence ID" value="NZ_FOUZ01000019.1"/>
</dbReference>
<dbReference type="GO" id="GO:0003676">
    <property type="term" value="F:nucleic acid binding"/>
    <property type="evidence" value="ECO:0007669"/>
    <property type="project" value="InterPro"/>
</dbReference>
<evidence type="ECO:0000313" key="3">
    <source>
        <dbReference type="EMBL" id="SFN66616.1"/>
    </source>
</evidence>
<protein>
    <recommendedName>
        <fullName evidence="2">UPF0102 protein SAMN05421738_1198</fullName>
    </recommendedName>
</protein>
<dbReference type="OrthoDB" id="9802516at2"/>
<dbReference type="PANTHER" id="PTHR34039:SF1">
    <property type="entry name" value="UPF0102 PROTEIN YRAN"/>
    <property type="match status" value="1"/>
</dbReference>
<keyword evidence="4" id="KW-1185">Reference proteome</keyword>
<dbReference type="STRING" id="684065.SAMN05421738_1198"/>
<dbReference type="PANTHER" id="PTHR34039">
    <property type="entry name" value="UPF0102 PROTEIN YRAN"/>
    <property type="match status" value="1"/>
</dbReference>
<dbReference type="HAMAP" id="MF_00048">
    <property type="entry name" value="UPF0102"/>
    <property type="match status" value="1"/>
</dbReference>
<evidence type="ECO:0000256" key="1">
    <source>
        <dbReference type="ARBA" id="ARBA00006738"/>
    </source>
</evidence>
<dbReference type="InterPro" id="IPR003509">
    <property type="entry name" value="UPF0102_YraN-like"/>
</dbReference>
<proteinExistence type="inferred from homology"/>
<dbReference type="GO" id="GO:0004519">
    <property type="term" value="F:endonuclease activity"/>
    <property type="evidence" value="ECO:0007669"/>
    <property type="project" value="UniProtKB-KW"/>
</dbReference>
<gene>
    <name evidence="3" type="ORF">SAMN05421738_1198</name>
</gene>
<accession>A0A1I5AVS1</accession>
<comment type="similarity">
    <text evidence="1 2">Belongs to the UPF0102 family.</text>
</comment>
<dbReference type="Gene3D" id="3.40.1350.10">
    <property type="match status" value="1"/>
</dbReference>
<dbReference type="SUPFAM" id="SSF52980">
    <property type="entry name" value="Restriction endonuclease-like"/>
    <property type="match status" value="1"/>
</dbReference>
<reference evidence="4" key="1">
    <citation type="submission" date="2016-10" db="EMBL/GenBank/DDBJ databases">
        <authorList>
            <person name="Varghese N."/>
            <person name="Submissions S."/>
        </authorList>
    </citation>
    <scope>NUCLEOTIDE SEQUENCE [LARGE SCALE GENOMIC DNA]</scope>
    <source>
        <strain evidence="4">XJ109</strain>
    </source>
</reference>
<keyword evidence="3" id="KW-0378">Hydrolase</keyword>
<sequence>MSISYDFGKEAEDFAANYLLKGGYQILARNYFSGKAEIDIIAQFNHEIIIVEVKSRSTNIFAEPELAVNTKKKKLLILAADDFIQKNNFISEVRFDILALLKTQQSWSVNHIINAFNASEI</sequence>
<name>A0A1I5AVS1_9FLAO</name>
<dbReference type="Proteomes" id="UP000199149">
    <property type="component" value="Unassembled WGS sequence"/>
</dbReference>
<dbReference type="InterPro" id="IPR011335">
    <property type="entry name" value="Restrct_endonuc-II-like"/>
</dbReference>
<dbReference type="EMBL" id="FOUZ01000019">
    <property type="protein sequence ID" value="SFN66616.1"/>
    <property type="molecule type" value="Genomic_DNA"/>
</dbReference>
<dbReference type="CDD" id="cd20736">
    <property type="entry name" value="PoNe_Nuclease"/>
    <property type="match status" value="1"/>
</dbReference>
<dbReference type="Pfam" id="PF02021">
    <property type="entry name" value="UPF0102"/>
    <property type="match status" value="1"/>
</dbReference>
<organism evidence="3 4">
    <name type="scientific">Algoriella xinjiangensis</name>
    <dbReference type="NCBI Taxonomy" id="684065"/>
    <lineage>
        <taxon>Bacteria</taxon>
        <taxon>Pseudomonadati</taxon>
        <taxon>Bacteroidota</taxon>
        <taxon>Flavobacteriia</taxon>
        <taxon>Flavobacteriales</taxon>
        <taxon>Weeksellaceae</taxon>
        <taxon>Algoriella</taxon>
    </lineage>
</organism>
<keyword evidence="3" id="KW-0540">Nuclease</keyword>